<protein>
    <submittedName>
        <fullName evidence="1">Uncharacterized protein</fullName>
    </submittedName>
</protein>
<reference evidence="1 2" key="1">
    <citation type="submission" date="2018-06" db="EMBL/GenBank/DDBJ databases">
        <authorList>
            <consortium name="Pathogen Informatics"/>
            <person name="Doyle S."/>
        </authorList>
    </citation>
    <scope>NUCLEOTIDE SEQUENCE [LARGE SCALE GENOMIC DNA]</scope>
    <source>
        <strain evidence="1 2">NCTC4824</strain>
    </source>
</reference>
<sequence length="156" mass="16557">MFIGKSEVKASETGSDNQKIYQQIVDEVKSEVIPVDSDEPASITILKDIENGTFAKSPIIGVGSYKITRSGKTVTMNATGECLNCTFNTVNYKISTGVSAVTGSVYPASKFLKVTRSWSYLLLGTYTVVFSGQAYTSAGPGTILSGNKTVFIPSGS</sequence>
<gene>
    <name evidence="1" type="ORF">NCTC4824_01023</name>
</gene>
<keyword evidence="2" id="KW-1185">Reference proteome</keyword>
<dbReference type="EMBL" id="LS483476">
    <property type="protein sequence ID" value="SQI53669.1"/>
    <property type="molecule type" value="Genomic_DNA"/>
</dbReference>
<dbReference type="AlphaFoldDB" id="A0A2X4VTN2"/>
<dbReference type="RefSeq" id="WP_066135965.1">
    <property type="nucleotide sequence ID" value="NZ_CBCSGM010000001.1"/>
</dbReference>
<dbReference type="KEGG" id="blen:NCTC4824_01023"/>
<accession>A0A2X4VTN2</accession>
<proteinExistence type="predicted"/>
<organism evidence="1 2">
    <name type="scientific">Lederbergia lenta</name>
    <name type="common">Bacillus lentus</name>
    <dbReference type="NCBI Taxonomy" id="1467"/>
    <lineage>
        <taxon>Bacteria</taxon>
        <taxon>Bacillati</taxon>
        <taxon>Bacillota</taxon>
        <taxon>Bacilli</taxon>
        <taxon>Bacillales</taxon>
        <taxon>Bacillaceae</taxon>
        <taxon>Lederbergia</taxon>
    </lineage>
</organism>
<dbReference type="Proteomes" id="UP000249134">
    <property type="component" value="Chromosome 1"/>
</dbReference>
<evidence type="ECO:0000313" key="2">
    <source>
        <dbReference type="Proteomes" id="UP000249134"/>
    </source>
</evidence>
<name>A0A2X4VTN2_LEDLE</name>
<evidence type="ECO:0000313" key="1">
    <source>
        <dbReference type="EMBL" id="SQI53669.1"/>
    </source>
</evidence>